<dbReference type="EMBL" id="JBGBPQ010000004">
    <property type="protein sequence ID" value="KAL1525318.1"/>
    <property type="molecule type" value="Genomic_DNA"/>
</dbReference>
<accession>A0AB34JSU2</accession>
<comment type="caution">
    <text evidence="1">The sequence shown here is derived from an EMBL/GenBank/DDBJ whole genome shotgun (WGS) entry which is preliminary data.</text>
</comment>
<keyword evidence="2" id="KW-1185">Reference proteome</keyword>
<gene>
    <name evidence="1" type="ORF">AB1Y20_020179</name>
</gene>
<sequence length="118" mass="11916">MEAEEETTVGKKVAATLEDLVQMEGTAEAPKGTETAVGVVAAKEAERGEGAGVEMAGWAGGTVEMVGQEGGAVEVAGTEMVVSEAGAVLWVEAERKVGEVVAQKEEAAAATLVGQWAV</sequence>
<organism evidence="1 2">
    <name type="scientific">Prymnesium parvum</name>
    <name type="common">Toxic golden alga</name>
    <dbReference type="NCBI Taxonomy" id="97485"/>
    <lineage>
        <taxon>Eukaryota</taxon>
        <taxon>Haptista</taxon>
        <taxon>Haptophyta</taxon>
        <taxon>Prymnesiophyceae</taxon>
        <taxon>Prymnesiales</taxon>
        <taxon>Prymnesiaceae</taxon>
        <taxon>Prymnesium</taxon>
    </lineage>
</organism>
<name>A0AB34JSU2_PRYPA</name>
<reference evidence="1 2" key="1">
    <citation type="journal article" date="2024" name="Science">
        <title>Giant polyketide synthase enzymes in the biosynthesis of giant marine polyether toxins.</title>
        <authorList>
            <person name="Fallon T.R."/>
            <person name="Shende V.V."/>
            <person name="Wierzbicki I.H."/>
            <person name="Pendleton A.L."/>
            <person name="Watervoot N.F."/>
            <person name="Auber R.P."/>
            <person name="Gonzalez D.J."/>
            <person name="Wisecaver J.H."/>
            <person name="Moore B.S."/>
        </authorList>
    </citation>
    <scope>NUCLEOTIDE SEQUENCE [LARGE SCALE GENOMIC DNA]</scope>
    <source>
        <strain evidence="1 2">12B1</strain>
    </source>
</reference>
<protein>
    <submittedName>
        <fullName evidence="1">Uncharacterized protein</fullName>
    </submittedName>
</protein>
<dbReference type="Proteomes" id="UP001515480">
    <property type="component" value="Unassembled WGS sequence"/>
</dbReference>
<evidence type="ECO:0000313" key="2">
    <source>
        <dbReference type="Proteomes" id="UP001515480"/>
    </source>
</evidence>
<proteinExistence type="predicted"/>
<evidence type="ECO:0000313" key="1">
    <source>
        <dbReference type="EMBL" id="KAL1525318.1"/>
    </source>
</evidence>
<dbReference type="AlphaFoldDB" id="A0AB34JSU2"/>